<keyword evidence="1" id="KW-0378">Hydrolase</keyword>
<dbReference type="InterPro" id="IPR044993">
    <property type="entry name" value="BXL"/>
</dbReference>
<accession>A0ABS8UKY8</accession>
<dbReference type="SUPFAM" id="SSF51445">
    <property type="entry name" value="(Trans)glycosidases"/>
    <property type="match status" value="1"/>
</dbReference>
<dbReference type="EMBL" id="JACEIK010002054">
    <property type="protein sequence ID" value="MCD9558754.1"/>
    <property type="molecule type" value="Genomic_DNA"/>
</dbReference>
<organism evidence="2 3">
    <name type="scientific">Datura stramonium</name>
    <name type="common">Jimsonweed</name>
    <name type="synonym">Common thornapple</name>
    <dbReference type="NCBI Taxonomy" id="4076"/>
    <lineage>
        <taxon>Eukaryota</taxon>
        <taxon>Viridiplantae</taxon>
        <taxon>Streptophyta</taxon>
        <taxon>Embryophyta</taxon>
        <taxon>Tracheophyta</taxon>
        <taxon>Spermatophyta</taxon>
        <taxon>Magnoliopsida</taxon>
        <taxon>eudicotyledons</taxon>
        <taxon>Gunneridae</taxon>
        <taxon>Pentapetalae</taxon>
        <taxon>asterids</taxon>
        <taxon>lamiids</taxon>
        <taxon>Solanales</taxon>
        <taxon>Solanaceae</taxon>
        <taxon>Solanoideae</taxon>
        <taxon>Datureae</taxon>
        <taxon>Datura</taxon>
    </lineage>
</organism>
<evidence type="ECO:0000256" key="1">
    <source>
        <dbReference type="ARBA" id="ARBA00022801"/>
    </source>
</evidence>
<evidence type="ECO:0000313" key="2">
    <source>
        <dbReference type="EMBL" id="MCD9558754.1"/>
    </source>
</evidence>
<dbReference type="Proteomes" id="UP000823775">
    <property type="component" value="Unassembled WGS sequence"/>
</dbReference>
<sequence length="121" mass="13392">MSLTKHAMLCMYVEEDHFASGWEKAPFKNLPISTRVKSLISLFTVDEKNIHLSDNTSFIPRLGLPAYEWWSESLDGIGTNGLGINFNGPIKGSTSFPHVILTAVAFNQTLWHSIASAVVVE</sequence>
<evidence type="ECO:0000313" key="3">
    <source>
        <dbReference type="Proteomes" id="UP000823775"/>
    </source>
</evidence>
<comment type="caution">
    <text evidence="2">The sequence shown here is derived from an EMBL/GenBank/DDBJ whole genome shotgun (WGS) entry which is preliminary data.</text>
</comment>
<proteinExistence type="predicted"/>
<reference evidence="2 3" key="1">
    <citation type="journal article" date="2021" name="BMC Genomics">
        <title>Datura genome reveals duplications of psychoactive alkaloid biosynthetic genes and high mutation rate following tissue culture.</title>
        <authorList>
            <person name="Rajewski A."/>
            <person name="Carter-House D."/>
            <person name="Stajich J."/>
            <person name="Litt A."/>
        </authorList>
    </citation>
    <scope>NUCLEOTIDE SEQUENCE [LARGE SCALE GENOMIC DNA]</scope>
    <source>
        <strain evidence="2">AR-01</strain>
    </source>
</reference>
<protein>
    <submittedName>
        <fullName evidence="2">Uncharacterized protein</fullName>
    </submittedName>
</protein>
<dbReference type="Gene3D" id="3.20.20.300">
    <property type="entry name" value="Glycoside hydrolase, family 3, N-terminal domain"/>
    <property type="match status" value="1"/>
</dbReference>
<feature type="non-terminal residue" evidence="2">
    <location>
        <position position="121"/>
    </location>
</feature>
<dbReference type="PANTHER" id="PTHR42721:SF1">
    <property type="entry name" value="BETA-D-XYLOSIDASE 6-RELATED"/>
    <property type="match status" value="1"/>
</dbReference>
<name>A0ABS8UKY8_DATST</name>
<dbReference type="PANTHER" id="PTHR42721">
    <property type="entry name" value="SUGAR HYDROLASE-RELATED"/>
    <property type="match status" value="1"/>
</dbReference>
<dbReference type="InterPro" id="IPR036962">
    <property type="entry name" value="Glyco_hydro_3_N_sf"/>
</dbReference>
<keyword evidence="3" id="KW-1185">Reference proteome</keyword>
<dbReference type="InterPro" id="IPR017853">
    <property type="entry name" value="GH"/>
</dbReference>
<gene>
    <name evidence="2" type="ORF">HAX54_016334</name>
</gene>